<reference evidence="1" key="2">
    <citation type="journal article" date="2024" name="Plant">
        <title>Genomic evolution and insights into agronomic trait innovations of Sesamum species.</title>
        <authorList>
            <person name="Miao H."/>
            <person name="Wang L."/>
            <person name="Qu L."/>
            <person name="Liu H."/>
            <person name="Sun Y."/>
            <person name="Le M."/>
            <person name="Wang Q."/>
            <person name="Wei S."/>
            <person name="Zheng Y."/>
            <person name="Lin W."/>
            <person name="Duan Y."/>
            <person name="Cao H."/>
            <person name="Xiong S."/>
            <person name="Wang X."/>
            <person name="Wei L."/>
            <person name="Li C."/>
            <person name="Ma Q."/>
            <person name="Ju M."/>
            <person name="Zhao R."/>
            <person name="Li G."/>
            <person name="Mu C."/>
            <person name="Tian Q."/>
            <person name="Mei H."/>
            <person name="Zhang T."/>
            <person name="Gao T."/>
            <person name="Zhang H."/>
        </authorList>
    </citation>
    <scope>NUCLEOTIDE SEQUENCE</scope>
    <source>
        <strain evidence="1">KEN1</strain>
    </source>
</reference>
<reference evidence="1" key="1">
    <citation type="submission" date="2020-06" db="EMBL/GenBank/DDBJ databases">
        <authorList>
            <person name="Li T."/>
            <person name="Hu X."/>
            <person name="Zhang T."/>
            <person name="Song X."/>
            <person name="Zhang H."/>
            <person name="Dai N."/>
            <person name="Sheng W."/>
            <person name="Hou X."/>
            <person name="Wei L."/>
        </authorList>
    </citation>
    <scope>NUCLEOTIDE SEQUENCE</scope>
    <source>
        <strain evidence="1">KEN1</strain>
        <tissue evidence="1">Leaf</tissue>
    </source>
</reference>
<evidence type="ECO:0000313" key="1">
    <source>
        <dbReference type="EMBL" id="KAL0443960.1"/>
    </source>
</evidence>
<accession>A0AAW2WRC0</accession>
<comment type="caution">
    <text evidence="1">The sequence shown here is derived from an EMBL/GenBank/DDBJ whole genome shotgun (WGS) entry which is preliminary data.</text>
</comment>
<organism evidence="1">
    <name type="scientific">Sesamum latifolium</name>
    <dbReference type="NCBI Taxonomy" id="2727402"/>
    <lineage>
        <taxon>Eukaryota</taxon>
        <taxon>Viridiplantae</taxon>
        <taxon>Streptophyta</taxon>
        <taxon>Embryophyta</taxon>
        <taxon>Tracheophyta</taxon>
        <taxon>Spermatophyta</taxon>
        <taxon>Magnoliopsida</taxon>
        <taxon>eudicotyledons</taxon>
        <taxon>Gunneridae</taxon>
        <taxon>Pentapetalae</taxon>
        <taxon>asterids</taxon>
        <taxon>lamiids</taxon>
        <taxon>Lamiales</taxon>
        <taxon>Pedaliaceae</taxon>
        <taxon>Sesamum</taxon>
    </lineage>
</organism>
<dbReference type="EMBL" id="JACGWN010000007">
    <property type="protein sequence ID" value="KAL0443960.1"/>
    <property type="molecule type" value="Genomic_DNA"/>
</dbReference>
<gene>
    <name evidence="1" type="ORF">Slati_2118700</name>
</gene>
<protein>
    <submittedName>
        <fullName evidence="1">Uncharacterized protein</fullName>
    </submittedName>
</protein>
<dbReference type="AlphaFoldDB" id="A0AAW2WRC0"/>
<name>A0AAW2WRC0_9LAMI</name>
<sequence>MGGFGVAWNLVDSKEDDAENWLRGIFLLTERSDFELVATICWSLWHRRNLKIFEGDELQAMEVVEMARSQTRCSVTQFLWDPG</sequence>
<proteinExistence type="predicted"/>